<dbReference type="EMBL" id="CAMXCT030005657">
    <property type="protein sequence ID" value="CAL4800242.1"/>
    <property type="molecule type" value="Genomic_DNA"/>
</dbReference>
<evidence type="ECO:0000313" key="6">
    <source>
        <dbReference type="Proteomes" id="UP001152797"/>
    </source>
</evidence>
<dbReference type="CDD" id="cd23802">
    <property type="entry name" value="UBCc_UBE2Q"/>
    <property type="match status" value="1"/>
</dbReference>
<dbReference type="SUPFAM" id="SSF117839">
    <property type="entry name" value="WWE domain"/>
    <property type="match status" value="1"/>
</dbReference>
<dbReference type="EMBL" id="CAMXCT010005657">
    <property type="protein sequence ID" value="CAI4012930.1"/>
    <property type="molecule type" value="Genomic_DNA"/>
</dbReference>
<dbReference type="AlphaFoldDB" id="A0A9P1DNN7"/>
<evidence type="ECO:0000259" key="2">
    <source>
        <dbReference type="PROSITE" id="PS50918"/>
    </source>
</evidence>
<protein>
    <submittedName>
        <fullName evidence="5">Ubiquitin fusion degradation protein 1-like</fullName>
    </submittedName>
</protein>
<sequence>MAKELVEELIYAKQLAGEDLWRLNEAIFNVPEDDVIKHQLSSRLFQLVTRIRKEYQAGHFYARDQGDYLALLGTLQNQPFSARQSATLRQWIAEALGAGKDDFGAQDRPARADLKKLQRLTETNQVLAEELQKLKKLEKAVRIFASFQMPSGLARSREKLEPAKAVSTKTPEQRAVDAITEALKKAGKEKAKAQEAPGYQVHTDIGWRRYDEDAQNMIQNACTKGREECEIFAQGQYYKINLKRMVQINPGTGNEREIRLHGQRPVAPEMPKLNFKRLMVEFKQLEAQIADGSCEGFLLRCEPVEDNLMEWEVDMSFPSDSPLQKSLDNLAAIMFDSTLKRLTLCVRFTVEFPLSPPEVWLRRPRMRYPSGQTGPVTFGGRVCSLLLASAGWQPATSMLSVFKEVQQSLLASEIEANTMVHIKKEYPKASVQLERLNTELFHTVNGFCKDGMTALSPEAAQPFLGDLKR</sequence>
<dbReference type="SMART" id="SM00212">
    <property type="entry name" value="UBCc"/>
    <property type="match status" value="1"/>
</dbReference>
<dbReference type="Proteomes" id="UP001152797">
    <property type="component" value="Unassembled WGS sequence"/>
</dbReference>
<dbReference type="SMART" id="SM00678">
    <property type="entry name" value="WWE"/>
    <property type="match status" value="1"/>
</dbReference>
<dbReference type="InterPro" id="IPR004170">
    <property type="entry name" value="WWE_dom"/>
</dbReference>
<dbReference type="GO" id="GO:0008270">
    <property type="term" value="F:zinc ion binding"/>
    <property type="evidence" value="ECO:0007669"/>
    <property type="project" value="InterPro"/>
</dbReference>
<organism evidence="3">
    <name type="scientific">Cladocopium goreaui</name>
    <dbReference type="NCBI Taxonomy" id="2562237"/>
    <lineage>
        <taxon>Eukaryota</taxon>
        <taxon>Sar</taxon>
        <taxon>Alveolata</taxon>
        <taxon>Dinophyceae</taxon>
        <taxon>Suessiales</taxon>
        <taxon>Symbiodiniaceae</taxon>
        <taxon>Cladocopium</taxon>
    </lineage>
</organism>
<dbReference type="EMBL" id="CAMXCT020005657">
    <property type="protein sequence ID" value="CAL1166305.1"/>
    <property type="molecule type" value="Genomic_DNA"/>
</dbReference>
<reference evidence="3" key="1">
    <citation type="submission" date="2022-10" db="EMBL/GenBank/DDBJ databases">
        <authorList>
            <person name="Chen Y."/>
            <person name="Dougan E. K."/>
            <person name="Chan C."/>
            <person name="Rhodes N."/>
            <person name="Thang M."/>
        </authorList>
    </citation>
    <scope>NUCLEOTIDE SEQUENCE</scope>
</reference>
<accession>A0A9P1DNN7</accession>
<name>A0A9P1DNN7_9DINO</name>
<evidence type="ECO:0000259" key="1">
    <source>
        <dbReference type="PROSITE" id="PS50127"/>
    </source>
</evidence>
<proteinExistence type="predicted"/>
<dbReference type="Gene3D" id="3.10.110.10">
    <property type="entry name" value="Ubiquitin Conjugating Enzyme"/>
    <property type="match status" value="1"/>
</dbReference>
<dbReference type="InterPro" id="IPR000608">
    <property type="entry name" value="UBC"/>
</dbReference>
<reference evidence="4" key="2">
    <citation type="submission" date="2024-04" db="EMBL/GenBank/DDBJ databases">
        <authorList>
            <person name="Chen Y."/>
            <person name="Shah S."/>
            <person name="Dougan E. K."/>
            <person name="Thang M."/>
            <person name="Chan C."/>
        </authorList>
    </citation>
    <scope>NUCLEOTIDE SEQUENCE [LARGE SCALE GENOMIC DNA]</scope>
</reference>
<comment type="caution">
    <text evidence="3">The sequence shown here is derived from an EMBL/GenBank/DDBJ whole genome shotgun (WGS) entry which is preliminary data.</text>
</comment>
<dbReference type="SUPFAM" id="SSF54495">
    <property type="entry name" value="UBC-like"/>
    <property type="match status" value="1"/>
</dbReference>
<dbReference type="InterPro" id="IPR037197">
    <property type="entry name" value="WWE_dom_sf"/>
</dbReference>
<evidence type="ECO:0000313" key="5">
    <source>
        <dbReference type="EMBL" id="CAL4800242.1"/>
    </source>
</evidence>
<evidence type="ECO:0000313" key="3">
    <source>
        <dbReference type="EMBL" id="CAI4012930.1"/>
    </source>
</evidence>
<dbReference type="Gene3D" id="3.30.720.50">
    <property type="match status" value="1"/>
</dbReference>
<dbReference type="PROSITE" id="PS50918">
    <property type="entry name" value="WWE"/>
    <property type="match status" value="1"/>
</dbReference>
<dbReference type="InterPro" id="IPR016135">
    <property type="entry name" value="UBQ-conjugating_enzyme/RWD"/>
</dbReference>
<evidence type="ECO:0000313" key="4">
    <source>
        <dbReference type="EMBL" id="CAL1166305.1"/>
    </source>
</evidence>
<dbReference type="OrthoDB" id="109543at2759"/>
<dbReference type="PROSITE" id="PS50127">
    <property type="entry name" value="UBC_2"/>
    <property type="match status" value="1"/>
</dbReference>
<dbReference type="InterPro" id="IPR018123">
    <property type="entry name" value="WWE-dom_subgr"/>
</dbReference>
<feature type="non-terminal residue" evidence="3">
    <location>
        <position position="469"/>
    </location>
</feature>
<gene>
    <name evidence="3" type="ORF">C1SCF055_LOCUS37950</name>
</gene>
<feature type="domain" description="WWE" evidence="2">
    <location>
        <begin position="182"/>
        <end position="260"/>
    </location>
</feature>
<keyword evidence="6" id="KW-1185">Reference proteome</keyword>
<feature type="domain" description="UBC core" evidence="1">
    <location>
        <begin position="273"/>
        <end position="453"/>
    </location>
</feature>
<dbReference type="Pfam" id="PF02825">
    <property type="entry name" value="WWE"/>
    <property type="match status" value="1"/>
</dbReference>